<keyword evidence="1" id="KW-1133">Transmembrane helix</keyword>
<evidence type="ECO:0000313" key="2">
    <source>
        <dbReference type="EMBL" id="KAA6385147.1"/>
    </source>
</evidence>
<dbReference type="Proteomes" id="UP000324800">
    <property type="component" value="Unassembled WGS sequence"/>
</dbReference>
<accession>A0A5J4VR37</accession>
<protein>
    <submittedName>
        <fullName evidence="2">Uncharacterized protein</fullName>
    </submittedName>
</protein>
<reference evidence="2 3" key="1">
    <citation type="submission" date="2019-03" db="EMBL/GenBank/DDBJ databases">
        <title>Single cell metagenomics reveals metabolic interactions within the superorganism composed of flagellate Streblomastix strix and complex community of Bacteroidetes bacteria on its surface.</title>
        <authorList>
            <person name="Treitli S.C."/>
            <person name="Kolisko M."/>
            <person name="Husnik F."/>
            <person name="Keeling P."/>
            <person name="Hampl V."/>
        </authorList>
    </citation>
    <scope>NUCLEOTIDE SEQUENCE [LARGE SCALE GENOMIC DNA]</scope>
    <source>
        <strain evidence="2">ST1C</strain>
    </source>
</reference>
<evidence type="ECO:0000256" key="1">
    <source>
        <dbReference type="SAM" id="Phobius"/>
    </source>
</evidence>
<evidence type="ECO:0000313" key="3">
    <source>
        <dbReference type="Proteomes" id="UP000324800"/>
    </source>
</evidence>
<feature type="transmembrane region" description="Helical" evidence="1">
    <location>
        <begin position="58"/>
        <end position="75"/>
    </location>
</feature>
<dbReference type="AlphaFoldDB" id="A0A5J4VR37"/>
<keyword evidence="1" id="KW-0812">Transmembrane</keyword>
<proteinExistence type="predicted"/>
<organism evidence="2 3">
    <name type="scientific">Streblomastix strix</name>
    <dbReference type="NCBI Taxonomy" id="222440"/>
    <lineage>
        <taxon>Eukaryota</taxon>
        <taxon>Metamonada</taxon>
        <taxon>Preaxostyla</taxon>
        <taxon>Oxymonadida</taxon>
        <taxon>Streblomastigidae</taxon>
        <taxon>Streblomastix</taxon>
    </lineage>
</organism>
<dbReference type="EMBL" id="SNRW01005397">
    <property type="protein sequence ID" value="KAA6385147.1"/>
    <property type="molecule type" value="Genomic_DNA"/>
</dbReference>
<name>A0A5J4VR37_9EUKA</name>
<gene>
    <name evidence="2" type="ORF">EZS28_019328</name>
</gene>
<keyword evidence="1" id="KW-0472">Membrane</keyword>
<comment type="caution">
    <text evidence="2">The sequence shown here is derived from an EMBL/GenBank/DDBJ whole genome shotgun (WGS) entry which is preliminary data.</text>
</comment>
<sequence>MLIQIKAFDNQLQIPDCGYPELQLYPTVFVETDLSIPLNPGDSGGFIPELNCYQNQNYNYYCLCLVFGVILPSIFP</sequence>